<dbReference type="EMBL" id="CP111016">
    <property type="protein sequence ID" value="WAR05883.1"/>
    <property type="molecule type" value="Genomic_DNA"/>
</dbReference>
<gene>
    <name evidence="1" type="ORF">MAR_021252</name>
</gene>
<proteinExistence type="predicted"/>
<feature type="non-terminal residue" evidence="1">
    <location>
        <position position="1"/>
    </location>
</feature>
<organism evidence="1 2">
    <name type="scientific">Mya arenaria</name>
    <name type="common">Soft-shell clam</name>
    <dbReference type="NCBI Taxonomy" id="6604"/>
    <lineage>
        <taxon>Eukaryota</taxon>
        <taxon>Metazoa</taxon>
        <taxon>Spiralia</taxon>
        <taxon>Lophotrochozoa</taxon>
        <taxon>Mollusca</taxon>
        <taxon>Bivalvia</taxon>
        <taxon>Autobranchia</taxon>
        <taxon>Heteroconchia</taxon>
        <taxon>Euheterodonta</taxon>
        <taxon>Imparidentia</taxon>
        <taxon>Neoheterodontei</taxon>
        <taxon>Myida</taxon>
        <taxon>Myoidea</taxon>
        <taxon>Myidae</taxon>
        <taxon>Mya</taxon>
    </lineage>
</organism>
<reference evidence="1" key="1">
    <citation type="submission" date="2022-11" db="EMBL/GenBank/DDBJ databases">
        <title>Centuries of genome instability and evolution in soft-shell clam transmissible cancer (bioRxiv).</title>
        <authorList>
            <person name="Hart S.F.M."/>
            <person name="Yonemitsu M.A."/>
            <person name="Giersch R.M."/>
            <person name="Beal B.F."/>
            <person name="Arriagada G."/>
            <person name="Davis B.W."/>
            <person name="Ostrander E.A."/>
            <person name="Goff S.P."/>
            <person name="Metzger M.J."/>
        </authorList>
    </citation>
    <scope>NUCLEOTIDE SEQUENCE</scope>
    <source>
        <strain evidence="1">MELC-2E11</strain>
        <tissue evidence="1">Siphon/mantle</tissue>
    </source>
</reference>
<evidence type="ECO:0000313" key="1">
    <source>
        <dbReference type="EMBL" id="WAR05883.1"/>
    </source>
</evidence>
<protein>
    <submittedName>
        <fullName evidence="1">Uncharacterized protein</fullName>
    </submittedName>
</protein>
<evidence type="ECO:0000313" key="2">
    <source>
        <dbReference type="Proteomes" id="UP001164746"/>
    </source>
</evidence>
<keyword evidence="2" id="KW-1185">Reference proteome</keyword>
<dbReference type="Proteomes" id="UP001164746">
    <property type="component" value="Chromosome 5"/>
</dbReference>
<accession>A0ABY7E749</accession>
<name>A0ABY7E749_MYAAR</name>
<sequence>KAAIREGFVGCGDLLGKKFANKVGGNTKVQQDNAWMKITQAVNAVGRAFRTVDEMVSCAKAVVAKENANARQTGGGKPMPIPDDTTLAIIQDMKGTPAFSGIPGSSASESAIVAVNRQDEPQKDPFNLLGFDALTGSPSRTWSMFEVACSSGEADLDDIEGTETKVDIREDTKDMPFCDMFANSCTKEPSSTGKRKAGPNVEFKTKSKKPRTLKEVQTTYYVEATAAKKSEKKFFDAATTVLTLLSKKYL</sequence>